<gene>
    <name evidence="1" type="ORF">WL29_23305</name>
</gene>
<dbReference type="AlphaFoldDB" id="A0A119HFQ0"/>
<dbReference type="EMBL" id="LPHD01000049">
    <property type="protein sequence ID" value="KWA84287.1"/>
    <property type="molecule type" value="Genomic_DNA"/>
</dbReference>
<evidence type="ECO:0000313" key="1">
    <source>
        <dbReference type="EMBL" id="KWA84287.1"/>
    </source>
</evidence>
<reference evidence="1 2" key="1">
    <citation type="submission" date="2015-11" db="EMBL/GenBank/DDBJ databases">
        <title>Expanding the genomic diversity of Burkholderia species for the development of highly accurate diagnostics.</title>
        <authorList>
            <person name="Sahl J."/>
            <person name="Keim P."/>
            <person name="Wagner D."/>
        </authorList>
    </citation>
    <scope>NUCLEOTIDE SEQUENCE [LARGE SCALE GENOMIC DNA]</scope>
    <source>
        <strain evidence="1 2">MSMB2087WGS</strain>
    </source>
</reference>
<name>A0A119HFQ0_9BURK</name>
<dbReference type="RefSeq" id="WP_157657807.1">
    <property type="nucleotide sequence ID" value="NZ_LPHD01000049.1"/>
</dbReference>
<dbReference type="Proteomes" id="UP000060630">
    <property type="component" value="Unassembled WGS sequence"/>
</dbReference>
<organism evidence="1 2">
    <name type="scientific">Burkholderia ubonensis</name>
    <dbReference type="NCBI Taxonomy" id="101571"/>
    <lineage>
        <taxon>Bacteria</taxon>
        <taxon>Pseudomonadati</taxon>
        <taxon>Pseudomonadota</taxon>
        <taxon>Betaproteobacteria</taxon>
        <taxon>Burkholderiales</taxon>
        <taxon>Burkholderiaceae</taxon>
        <taxon>Burkholderia</taxon>
        <taxon>Burkholderia cepacia complex</taxon>
    </lineage>
</organism>
<comment type="caution">
    <text evidence="1">The sequence shown here is derived from an EMBL/GenBank/DDBJ whole genome shotgun (WGS) entry which is preliminary data.</text>
</comment>
<sequence>MGSFNIKCGVSGQVIAEREKCRVMVILQQATYSPAQVVYRDEAHSLYGVRNSGGIDSLWSPMTGFLSGTYADYSKVTLDATPENQAILAEFFNGLYKEVALTQASERDPAFDFKALVLEKAPKLHTALAKQTHPLDSLPARELDLDEAMKLWDALQKATIHDRVFCVNGNKVLRPLKIAAVHEVTFHRLVALAESIRMYDESTYARNDYFTRAFSNLKEELADVTCNDMKRFVRKDLFRDTLRMGMPSKLSHSLLWAFRRTLDVGVDAVADKGEPVSYFLEVCKGLLDGLYALKGIDRLNVQLSPIEYAGQDYNNATGKLYAEFVAGASDEICAARRAEYGDDDMDDDGLTEN</sequence>
<proteinExistence type="predicted"/>
<evidence type="ECO:0000313" key="2">
    <source>
        <dbReference type="Proteomes" id="UP000060630"/>
    </source>
</evidence>
<accession>A0A119HFQ0</accession>
<protein>
    <submittedName>
        <fullName evidence="1">Uncharacterized protein</fullName>
    </submittedName>
</protein>